<feature type="non-terminal residue" evidence="1">
    <location>
        <position position="1"/>
    </location>
</feature>
<evidence type="ECO:0000313" key="1">
    <source>
        <dbReference type="EMBL" id="CAG8824840.1"/>
    </source>
</evidence>
<dbReference type="EMBL" id="CAJVQC010089564">
    <property type="protein sequence ID" value="CAG8824840.1"/>
    <property type="molecule type" value="Genomic_DNA"/>
</dbReference>
<accession>A0ACA9S490</accession>
<feature type="non-terminal residue" evidence="1">
    <location>
        <position position="62"/>
    </location>
</feature>
<keyword evidence="2" id="KW-1185">Reference proteome</keyword>
<gene>
    <name evidence="1" type="ORF">RPERSI_LOCUS26343</name>
</gene>
<reference evidence="1" key="1">
    <citation type="submission" date="2021-06" db="EMBL/GenBank/DDBJ databases">
        <authorList>
            <person name="Kallberg Y."/>
            <person name="Tangrot J."/>
            <person name="Rosling A."/>
        </authorList>
    </citation>
    <scope>NUCLEOTIDE SEQUENCE</scope>
    <source>
        <strain evidence="1">MA461A</strain>
    </source>
</reference>
<dbReference type="Proteomes" id="UP000789920">
    <property type="component" value="Unassembled WGS sequence"/>
</dbReference>
<comment type="caution">
    <text evidence="1">The sequence shown here is derived from an EMBL/GenBank/DDBJ whole genome shotgun (WGS) entry which is preliminary data.</text>
</comment>
<organism evidence="1 2">
    <name type="scientific">Racocetra persica</name>
    <dbReference type="NCBI Taxonomy" id="160502"/>
    <lineage>
        <taxon>Eukaryota</taxon>
        <taxon>Fungi</taxon>
        <taxon>Fungi incertae sedis</taxon>
        <taxon>Mucoromycota</taxon>
        <taxon>Glomeromycotina</taxon>
        <taxon>Glomeromycetes</taxon>
        <taxon>Diversisporales</taxon>
        <taxon>Gigasporaceae</taxon>
        <taxon>Racocetra</taxon>
    </lineage>
</organism>
<name>A0ACA9S490_9GLOM</name>
<evidence type="ECO:0000313" key="2">
    <source>
        <dbReference type="Proteomes" id="UP000789920"/>
    </source>
</evidence>
<proteinExistence type="predicted"/>
<sequence length="62" mass="7334">PFDDFEYEEKALEEAKEKNKEENKKSIIKKVEKILDNEVLAKGQKTARYKILSKKQDIFTES</sequence>
<protein>
    <submittedName>
        <fullName evidence="1">10408_t:CDS:1</fullName>
    </submittedName>
</protein>